<dbReference type="Proteomes" id="UP000321812">
    <property type="component" value="Unassembled WGS sequence"/>
</dbReference>
<evidence type="ECO:0000256" key="3">
    <source>
        <dbReference type="ARBA" id="ARBA00022603"/>
    </source>
</evidence>
<evidence type="ECO:0000256" key="2">
    <source>
        <dbReference type="ARBA" id="ARBA00011900"/>
    </source>
</evidence>
<sequence>MIDKNKIKEAKIKEPVKNEFYELLKSKFPQTINSDGVVNFDAIKMLLDIKVKENIKGYELNWTGKGLANALYTTPCDKELKFNETKSKNTNSTQNIIIKGDNLDALKLLKSAYYEKIKMIYIDPPYNTKNDDFIYPDDFRKDYKQICIETGLIKIEIDEFGNETEVLSEAMNFFTSITSTKSHSGWLSFMLPRLKLARDLLRDDGVIFISIDDNEQANLKLLCDEIFGEENFVADFIRKTKSTTNDAKTGINYQHEFLYCYAKNKENINLLGGQKDLSKYKNPDNDPNGAWVSSDPSAKSGTPQNGYFGVTNPYTGKVDYPPEGRFWLFSQNTLQKHIDEGRICFKKEHKDDERGFIYKRYLKDLKTDLTTFDSLKFVDNKFMNQSATKGLKELNMVEAFSYPKSVEFIQEIINHATNDNHDIILDFFAGSGTTAHAVMAQNAQDNGNRKFILVQLDEKIDEKKSKTAFDFCKNELGSKEPVISDITIERVKRAGNKLEKPNLDTGFCVYDLTDKDALIQKSDGTLDFYLNEDLTPLDKALNLALQSGKMVDIKSEEICKDKLYKFDDSYYIVSYDKNVLESLEATTDKPVYISGYNDIKLDDFLNLQSVLKDRLNVVY</sequence>
<dbReference type="AlphaFoldDB" id="A0A562XC97"/>
<protein>
    <recommendedName>
        <fullName evidence="2">site-specific DNA-methyltransferase (adenine-specific)</fullName>
        <ecNumber evidence="2">2.1.1.72</ecNumber>
    </recommendedName>
</protein>
<comment type="caution">
    <text evidence="9">The sequence shown here is derived from an EMBL/GenBank/DDBJ whole genome shotgun (WGS) entry which is preliminary data.</text>
</comment>
<dbReference type="PROSITE" id="PS00092">
    <property type="entry name" value="N6_MTASE"/>
    <property type="match status" value="1"/>
</dbReference>
<gene>
    <name evidence="9" type="ORF">YZ82_06630</name>
</gene>
<keyword evidence="5" id="KW-0949">S-adenosyl-L-methionine</keyword>
<evidence type="ECO:0000259" key="8">
    <source>
        <dbReference type="Pfam" id="PF01555"/>
    </source>
</evidence>
<dbReference type="InterPro" id="IPR002295">
    <property type="entry name" value="N4/N6-MTase_EcoPI_Mod-like"/>
</dbReference>
<dbReference type="PIRSF" id="PIRSF015855">
    <property type="entry name" value="TypeIII_Mtase_mKpnI"/>
    <property type="match status" value="1"/>
</dbReference>
<evidence type="ECO:0000256" key="4">
    <source>
        <dbReference type="ARBA" id="ARBA00022679"/>
    </source>
</evidence>
<dbReference type="EC" id="2.1.1.72" evidence="2"/>
<evidence type="ECO:0000313" key="10">
    <source>
        <dbReference type="Proteomes" id="UP000321812"/>
    </source>
</evidence>
<dbReference type="SUPFAM" id="SSF53335">
    <property type="entry name" value="S-adenosyl-L-methionine-dependent methyltransferases"/>
    <property type="match status" value="2"/>
</dbReference>
<comment type="catalytic activity">
    <reaction evidence="6">
        <text>a 2'-deoxyadenosine in DNA + S-adenosyl-L-methionine = an N(6)-methyl-2'-deoxyadenosine in DNA + S-adenosyl-L-homocysteine + H(+)</text>
        <dbReference type="Rhea" id="RHEA:15197"/>
        <dbReference type="Rhea" id="RHEA-COMP:12418"/>
        <dbReference type="Rhea" id="RHEA-COMP:12419"/>
        <dbReference type="ChEBI" id="CHEBI:15378"/>
        <dbReference type="ChEBI" id="CHEBI:57856"/>
        <dbReference type="ChEBI" id="CHEBI:59789"/>
        <dbReference type="ChEBI" id="CHEBI:90615"/>
        <dbReference type="ChEBI" id="CHEBI:90616"/>
        <dbReference type="EC" id="2.1.1.72"/>
    </reaction>
</comment>
<feature type="compositionally biased region" description="Polar residues" evidence="7">
    <location>
        <begin position="294"/>
        <end position="303"/>
    </location>
</feature>
<comment type="similarity">
    <text evidence="1">Belongs to the N(4)/N(6)-methyltransferase family.</text>
</comment>
<dbReference type="RefSeq" id="WP_147497405.1">
    <property type="nucleotide sequence ID" value="NZ_VOAP01000016.1"/>
</dbReference>
<feature type="region of interest" description="Disordered" evidence="7">
    <location>
        <begin position="281"/>
        <end position="303"/>
    </location>
</feature>
<dbReference type="GO" id="GO:0003677">
    <property type="term" value="F:DNA binding"/>
    <property type="evidence" value="ECO:0007669"/>
    <property type="project" value="InterPro"/>
</dbReference>
<proteinExistence type="inferred from homology"/>
<evidence type="ECO:0000256" key="5">
    <source>
        <dbReference type="ARBA" id="ARBA00022691"/>
    </source>
</evidence>
<keyword evidence="3 9" id="KW-0489">Methyltransferase</keyword>
<dbReference type="GO" id="GO:0008170">
    <property type="term" value="F:N-methyltransferase activity"/>
    <property type="evidence" value="ECO:0007669"/>
    <property type="project" value="InterPro"/>
</dbReference>
<dbReference type="Pfam" id="PF01555">
    <property type="entry name" value="N6_N4_Mtase"/>
    <property type="match status" value="1"/>
</dbReference>
<dbReference type="EMBL" id="VOAP01000016">
    <property type="protein sequence ID" value="TWO19758.1"/>
    <property type="molecule type" value="Genomic_DNA"/>
</dbReference>
<evidence type="ECO:0000256" key="6">
    <source>
        <dbReference type="ARBA" id="ARBA00047942"/>
    </source>
</evidence>
<dbReference type="InterPro" id="IPR029063">
    <property type="entry name" value="SAM-dependent_MTases_sf"/>
</dbReference>
<organism evidence="9 10">
    <name type="scientific">Campylobacter hyointestinalis</name>
    <dbReference type="NCBI Taxonomy" id="198"/>
    <lineage>
        <taxon>Bacteria</taxon>
        <taxon>Pseudomonadati</taxon>
        <taxon>Campylobacterota</taxon>
        <taxon>Epsilonproteobacteria</taxon>
        <taxon>Campylobacterales</taxon>
        <taxon>Campylobacteraceae</taxon>
        <taxon>Campylobacter</taxon>
    </lineage>
</organism>
<evidence type="ECO:0000313" key="9">
    <source>
        <dbReference type="EMBL" id="TWO19758.1"/>
    </source>
</evidence>
<evidence type="ECO:0000256" key="7">
    <source>
        <dbReference type="SAM" id="MobiDB-lite"/>
    </source>
</evidence>
<evidence type="ECO:0000256" key="1">
    <source>
        <dbReference type="ARBA" id="ARBA00006594"/>
    </source>
</evidence>
<name>A0A562XC97_CAMHY</name>
<feature type="domain" description="DNA methylase N-4/N-6" evidence="8">
    <location>
        <begin position="117"/>
        <end position="459"/>
    </location>
</feature>
<keyword evidence="4 9" id="KW-0808">Transferase</keyword>
<dbReference type="GO" id="GO:0009007">
    <property type="term" value="F:site-specific DNA-methyltransferase (adenine-specific) activity"/>
    <property type="evidence" value="ECO:0007669"/>
    <property type="project" value="UniProtKB-EC"/>
</dbReference>
<dbReference type="GO" id="GO:0032259">
    <property type="term" value="P:methylation"/>
    <property type="evidence" value="ECO:0007669"/>
    <property type="project" value="UniProtKB-KW"/>
</dbReference>
<reference evidence="9 10" key="1">
    <citation type="submission" date="2019-07" db="EMBL/GenBank/DDBJ databases">
        <title>Rapid identification of Enteric Bacteria from Whole Genome Sequences (WGS) using Average Nucleotide Identity (ANI).</title>
        <authorList>
            <person name="Lane C."/>
        </authorList>
    </citation>
    <scope>NUCLEOTIDE SEQUENCE [LARGE SCALE GENOMIC DNA]</scope>
    <source>
        <strain evidence="9 10">D2411</strain>
    </source>
</reference>
<dbReference type="InterPro" id="IPR002052">
    <property type="entry name" value="DNA_methylase_N6_adenine_CS"/>
</dbReference>
<dbReference type="Gene3D" id="3.40.50.150">
    <property type="entry name" value="Vaccinia Virus protein VP39"/>
    <property type="match status" value="1"/>
</dbReference>
<accession>A0A562XC97</accession>
<dbReference type="PRINTS" id="PR00506">
    <property type="entry name" value="D21N6MTFRASE"/>
</dbReference>
<dbReference type="InterPro" id="IPR002941">
    <property type="entry name" value="DNA_methylase_N4/N6"/>
</dbReference>